<dbReference type="Proteomes" id="UP000198588">
    <property type="component" value="Unassembled WGS sequence"/>
</dbReference>
<dbReference type="OrthoDB" id="8094129at2"/>
<organism evidence="2 3">
    <name type="scientific">Mesorhizobium qingshengii</name>
    <dbReference type="NCBI Taxonomy" id="1165689"/>
    <lineage>
        <taxon>Bacteria</taxon>
        <taxon>Pseudomonadati</taxon>
        <taxon>Pseudomonadota</taxon>
        <taxon>Alphaproteobacteria</taxon>
        <taxon>Hyphomicrobiales</taxon>
        <taxon>Phyllobacteriaceae</taxon>
        <taxon>Mesorhizobium</taxon>
    </lineage>
</organism>
<evidence type="ECO:0000313" key="3">
    <source>
        <dbReference type="Proteomes" id="UP000198588"/>
    </source>
</evidence>
<reference evidence="2 3" key="1">
    <citation type="submission" date="2016-10" db="EMBL/GenBank/DDBJ databases">
        <authorList>
            <person name="de Groot N.N."/>
        </authorList>
    </citation>
    <scope>NUCLEOTIDE SEQUENCE [LARGE SCALE GENOMIC DNA]</scope>
    <source>
        <strain evidence="2 3">CGMCC 1.12097</strain>
    </source>
</reference>
<proteinExistence type="predicted"/>
<dbReference type="EMBL" id="FMXM01000027">
    <property type="protein sequence ID" value="SDA97751.1"/>
    <property type="molecule type" value="Genomic_DNA"/>
</dbReference>
<dbReference type="RefSeq" id="WP_091585652.1">
    <property type="nucleotide sequence ID" value="NZ_FMXM01000027.1"/>
</dbReference>
<sequence>MPLKTLADTLAARETMYVNCGHPMCCKSTKLDFKALVNRLGPDHGSMHQDLVGLFGCSRCNAAGRDRWPVFFTVIPDYESHQRERNRLEANVRKRQSRDLGNGPAAC</sequence>
<feature type="compositionally biased region" description="Basic and acidic residues" evidence="1">
    <location>
        <begin position="83"/>
        <end position="92"/>
    </location>
</feature>
<protein>
    <submittedName>
        <fullName evidence="2">Uncharacterized protein</fullName>
    </submittedName>
</protein>
<gene>
    <name evidence="2" type="ORF">SAMN02927914_05965</name>
</gene>
<evidence type="ECO:0000313" key="2">
    <source>
        <dbReference type="EMBL" id="SDA97751.1"/>
    </source>
</evidence>
<feature type="region of interest" description="Disordered" evidence="1">
    <location>
        <begin position="83"/>
        <end position="107"/>
    </location>
</feature>
<name>A0A1G5ZSF1_9HYPH</name>
<dbReference type="AlphaFoldDB" id="A0A1G5ZSF1"/>
<accession>A0A1G5ZSF1</accession>
<evidence type="ECO:0000256" key="1">
    <source>
        <dbReference type="SAM" id="MobiDB-lite"/>
    </source>
</evidence>